<dbReference type="EMBL" id="JWZT01005579">
    <property type="protein sequence ID" value="KII60499.1"/>
    <property type="molecule type" value="Genomic_DNA"/>
</dbReference>
<comment type="caution">
    <text evidence="1">The sequence shown here is derived from an EMBL/GenBank/DDBJ whole genome shotgun (WGS) entry which is preliminary data.</text>
</comment>
<keyword evidence="2" id="KW-1185">Reference proteome</keyword>
<protein>
    <submittedName>
        <fullName evidence="1">Uncharacterized protein</fullName>
    </submittedName>
</protein>
<organism evidence="1 2">
    <name type="scientific">Thelohanellus kitauei</name>
    <name type="common">Myxosporean</name>
    <dbReference type="NCBI Taxonomy" id="669202"/>
    <lineage>
        <taxon>Eukaryota</taxon>
        <taxon>Metazoa</taxon>
        <taxon>Cnidaria</taxon>
        <taxon>Myxozoa</taxon>
        <taxon>Myxosporea</taxon>
        <taxon>Bivalvulida</taxon>
        <taxon>Platysporina</taxon>
        <taxon>Myxobolidae</taxon>
        <taxon>Thelohanellus</taxon>
    </lineage>
</organism>
<proteinExistence type="predicted"/>
<evidence type="ECO:0000313" key="2">
    <source>
        <dbReference type="Proteomes" id="UP000031668"/>
    </source>
</evidence>
<dbReference type="AlphaFoldDB" id="A0A0C2M808"/>
<sequence>MAELITQGEGSKEIRSHECYNKAVDFYFDKCNQINLFRGKQTNRSTECRKPGLFENLSRSEKICDVNTTAKIFVLSAHSMSRKSKKIRLNKFVKHAKQPFIMQCN</sequence>
<gene>
    <name evidence="1" type="ORF">RF11_05572</name>
</gene>
<accession>A0A0C2M808</accession>
<evidence type="ECO:0000313" key="1">
    <source>
        <dbReference type="EMBL" id="KII60499.1"/>
    </source>
</evidence>
<reference evidence="1 2" key="1">
    <citation type="journal article" date="2014" name="Genome Biol. Evol.">
        <title>The genome of the myxosporean Thelohanellus kitauei shows adaptations to nutrient acquisition within its fish host.</title>
        <authorList>
            <person name="Yang Y."/>
            <person name="Xiong J."/>
            <person name="Zhou Z."/>
            <person name="Huo F."/>
            <person name="Miao W."/>
            <person name="Ran C."/>
            <person name="Liu Y."/>
            <person name="Zhang J."/>
            <person name="Feng J."/>
            <person name="Wang M."/>
            <person name="Wang M."/>
            <person name="Wang L."/>
            <person name="Yao B."/>
        </authorList>
    </citation>
    <scope>NUCLEOTIDE SEQUENCE [LARGE SCALE GENOMIC DNA]</scope>
    <source>
        <strain evidence="1">Wuqing</strain>
    </source>
</reference>
<dbReference type="Proteomes" id="UP000031668">
    <property type="component" value="Unassembled WGS sequence"/>
</dbReference>
<name>A0A0C2M808_THEKT</name>